<keyword evidence="2" id="KW-0436">Ligase</keyword>
<feature type="region of interest" description="Disordered" evidence="3">
    <location>
        <begin position="91"/>
        <end position="112"/>
    </location>
</feature>
<dbReference type="AlphaFoldDB" id="A0A8J5S9P7"/>
<proteinExistence type="inferred from homology"/>
<evidence type="ECO:0000313" key="4">
    <source>
        <dbReference type="EMBL" id="KAG8063687.1"/>
    </source>
</evidence>
<comment type="similarity">
    <text evidence="1">Belongs to the ATP-dependent AMP-binding enzyme family.</text>
</comment>
<organism evidence="4 5">
    <name type="scientific">Zizania palustris</name>
    <name type="common">Northern wild rice</name>
    <dbReference type="NCBI Taxonomy" id="103762"/>
    <lineage>
        <taxon>Eukaryota</taxon>
        <taxon>Viridiplantae</taxon>
        <taxon>Streptophyta</taxon>
        <taxon>Embryophyta</taxon>
        <taxon>Tracheophyta</taxon>
        <taxon>Spermatophyta</taxon>
        <taxon>Magnoliopsida</taxon>
        <taxon>Liliopsida</taxon>
        <taxon>Poales</taxon>
        <taxon>Poaceae</taxon>
        <taxon>BOP clade</taxon>
        <taxon>Oryzoideae</taxon>
        <taxon>Oryzeae</taxon>
        <taxon>Zizaniinae</taxon>
        <taxon>Zizania</taxon>
    </lineage>
</organism>
<dbReference type="OrthoDB" id="10253115at2759"/>
<gene>
    <name evidence="4" type="ORF">GUJ93_ZPchr0003g18502</name>
</gene>
<dbReference type="GO" id="GO:0016874">
    <property type="term" value="F:ligase activity"/>
    <property type="evidence" value="ECO:0007669"/>
    <property type="project" value="UniProtKB-KW"/>
</dbReference>
<accession>A0A8J5S9P7</accession>
<sequence length="150" mass="17158">MARRRCARVSWDDLPDDERTRLHARQGIRYVGLEGLDVVDPKKMAPVPADGSSIGEIVMRGNGGYGVMTHEPKANAEAAFENGCFHSSDLGVKHPDPTGTSSHRGEGPGQRYHHLRRREHHYISSAWRWRKRSTCTRWCWRRLLSRADEQ</sequence>
<evidence type="ECO:0000256" key="1">
    <source>
        <dbReference type="ARBA" id="ARBA00006432"/>
    </source>
</evidence>
<dbReference type="PANTHER" id="PTHR43859">
    <property type="entry name" value="ACYL-ACTIVATING ENZYME"/>
    <property type="match status" value="1"/>
</dbReference>
<comment type="caution">
    <text evidence="4">The sequence shown here is derived from an EMBL/GenBank/DDBJ whole genome shotgun (WGS) entry which is preliminary data.</text>
</comment>
<reference evidence="4" key="1">
    <citation type="journal article" date="2021" name="bioRxiv">
        <title>Whole Genome Assembly and Annotation of Northern Wild Rice, Zizania palustris L., Supports a Whole Genome Duplication in the Zizania Genus.</title>
        <authorList>
            <person name="Haas M."/>
            <person name="Kono T."/>
            <person name="Macchietto M."/>
            <person name="Millas R."/>
            <person name="McGilp L."/>
            <person name="Shao M."/>
            <person name="Duquette J."/>
            <person name="Hirsch C.N."/>
            <person name="Kimball J."/>
        </authorList>
    </citation>
    <scope>NUCLEOTIDE SEQUENCE</scope>
    <source>
        <tissue evidence="4">Fresh leaf tissue</tissue>
    </source>
</reference>
<dbReference type="PANTHER" id="PTHR43859:SF7">
    <property type="entry name" value="ACETATE_BUTYRATE--COA LIGASE AAE7, PEROXISOMAL"/>
    <property type="match status" value="1"/>
</dbReference>
<dbReference type="EMBL" id="JAAALK010000286">
    <property type="protein sequence ID" value="KAG8063687.1"/>
    <property type="molecule type" value="Genomic_DNA"/>
</dbReference>
<keyword evidence="5" id="KW-1185">Reference proteome</keyword>
<evidence type="ECO:0000256" key="2">
    <source>
        <dbReference type="ARBA" id="ARBA00022598"/>
    </source>
</evidence>
<evidence type="ECO:0000256" key="3">
    <source>
        <dbReference type="SAM" id="MobiDB-lite"/>
    </source>
</evidence>
<protein>
    <submittedName>
        <fullName evidence="4">Uncharacterized protein</fullName>
    </submittedName>
</protein>
<reference evidence="4" key="2">
    <citation type="submission" date="2021-02" db="EMBL/GenBank/DDBJ databases">
        <authorList>
            <person name="Kimball J.A."/>
            <person name="Haas M.W."/>
            <person name="Macchietto M."/>
            <person name="Kono T."/>
            <person name="Duquette J."/>
            <person name="Shao M."/>
        </authorList>
    </citation>
    <scope>NUCLEOTIDE SEQUENCE</scope>
    <source>
        <tissue evidence="4">Fresh leaf tissue</tissue>
    </source>
</reference>
<dbReference type="Proteomes" id="UP000729402">
    <property type="component" value="Unassembled WGS sequence"/>
</dbReference>
<name>A0A8J5S9P7_ZIZPA</name>
<evidence type="ECO:0000313" key="5">
    <source>
        <dbReference type="Proteomes" id="UP000729402"/>
    </source>
</evidence>